<name>A0A3S1EJ59_9BACL</name>
<evidence type="ECO:0000313" key="2">
    <source>
        <dbReference type="Proteomes" id="UP000279446"/>
    </source>
</evidence>
<comment type="caution">
    <text evidence="1">The sequence shown here is derived from an EMBL/GenBank/DDBJ whole genome shotgun (WGS) entry which is preliminary data.</text>
</comment>
<gene>
    <name evidence="1" type="ORF">EJP82_11200</name>
</gene>
<sequence>MTLELCQWKQSFYVETQPEMQLGTLIFSDVTFYKTEPQLFDLDSSEILAVDLLPSEGEDERIKLVLNGLDDVIVLNIQSSEVEWREIKTEDGQ</sequence>
<organism evidence="1 2">
    <name type="scientific">Paenibacillus anaericanus</name>
    <dbReference type="NCBI Taxonomy" id="170367"/>
    <lineage>
        <taxon>Bacteria</taxon>
        <taxon>Bacillati</taxon>
        <taxon>Bacillota</taxon>
        <taxon>Bacilli</taxon>
        <taxon>Bacillales</taxon>
        <taxon>Paenibacillaceae</taxon>
        <taxon>Paenibacillus</taxon>
    </lineage>
</organism>
<proteinExistence type="predicted"/>
<accession>A0A3S1EJ59</accession>
<dbReference type="AlphaFoldDB" id="A0A3S1EJ59"/>
<keyword evidence="2" id="KW-1185">Reference proteome</keyword>
<dbReference type="Proteomes" id="UP000279446">
    <property type="component" value="Unassembled WGS sequence"/>
</dbReference>
<dbReference type="EMBL" id="RZNY01000007">
    <property type="protein sequence ID" value="RUT46787.1"/>
    <property type="molecule type" value="Genomic_DNA"/>
</dbReference>
<protein>
    <submittedName>
        <fullName evidence="1">Uncharacterized protein</fullName>
    </submittedName>
</protein>
<reference evidence="1 2" key="1">
    <citation type="submission" date="2018-12" db="EMBL/GenBank/DDBJ databases">
        <authorList>
            <person name="Sun L."/>
            <person name="Chen Z."/>
        </authorList>
    </citation>
    <scope>NUCLEOTIDE SEQUENCE [LARGE SCALE GENOMIC DNA]</scope>
    <source>
        <strain evidence="1 2">DSM 15890</strain>
    </source>
</reference>
<evidence type="ECO:0000313" key="1">
    <source>
        <dbReference type="EMBL" id="RUT46787.1"/>
    </source>
</evidence>